<dbReference type="Proteomes" id="UP000239837">
    <property type="component" value="Chromosome"/>
</dbReference>
<accession>A0AB74EA16</accession>
<dbReference type="AlphaFoldDB" id="A0AB74EA16"/>
<dbReference type="EMBL" id="LT591897">
    <property type="protein sequence ID" value="SBQ20055.1"/>
    <property type="molecule type" value="Genomic_DNA"/>
</dbReference>
<organism evidence="1">
    <name type="scientific">Neisseria gonorrhoeae</name>
    <dbReference type="NCBI Taxonomy" id="485"/>
    <lineage>
        <taxon>Bacteria</taxon>
        <taxon>Pseudomonadati</taxon>
        <taxon>Pseudomonadota</taxon>
        <taxon>Betaproteobacteria</taxon>
        <taxon>Neisseriales</taxon>
        <taxon>Neisseriaceae</taxon>
        <taxon>Neisseria</taxon>
    </lineage>
</organism>
<keyword evidence="1" id="KW-0808">Transferase</keyword>
<proteinExistence type="predicted"/>
<protein>
    <submittedName>
        <fullName evidence="1">Methyltransferase domain protein</fullName>
    </submittedName>
</protein>
<keyword evidence="1" id="KW-0489">Methyltransferase</keyword>
<dbReference type="EMBL" id="FLKW01000001">
    <property type="protein sequence ID" value="SBM87817.1"/>
    <property type="molecule type" value="Genomic_DNA"/>
</dbReference>
<dbReference type="GO" id="GO:0008168">
    <property type="term" value="F:methyltransferase activity"/>
    <property type="evidence" value="ECO:0007669"/>
    <property type="project" value="UniProtKB-KW"/>
</dbReference>
<dbReference type="GO" id="GO:0032259">
    <property type="term" value="P:methylation"/>
    <property type="evidence" value="ECO:0007669"/>
    <property type="project" value="UniProtKB-KW"/>
</dbReference>
<name>A0AB74EA16_NEIGO</name>
<sequence>MSSFIFPDNGFEWRNESLQKPPKGWHYVRESGADGILKATYQNIATVWQGDFHNAKQVLSAMKKKVRKPAAVRSDADIAALFHAHRMKQAQQSRILNMLAVEIRPGFVLDNKRAPDIRAALLDVYGEADGKPFFLPLNLLLGFMGVHEWHKKDTTLIDNSIFTIHFQPIEFQYLKIHRISDAAKQAFKKCLFSFRDLRRFVTRWIVISAFLMYVIRNNGEFTHQCCDDDFFRLLLFFQSCYEVGKCPYPVCDHGRHKQDGA</sequence>
<reference evidence="1" key="1">
    <citation type="submission" date="2016-05" db="EMBL/GenBank/DDBJ databases">
        <authorList>
            <consortium name="Pathogen Informatics"/>
        </authorList>
    </citation>
    <scope>NUCLEOTIDE SEQUENCE</scope>
    <source>
        <strain evidence="1">WHO F</strain>
    </source>
</reference>
<evidence type="ECO:0000313" key="1">
    <source>
        <dbReference type="EMBL" id="SBM87817.1"/>
    </source>
</evidence>
<evidence type="ECO:0000313" key="2">
    <source>
        <dbReference type="EMBL" id="SBQ20055.1"/>
    </source>
</evidence>
<gene>
    <name evidence="1" type="ORF">WHOF_00202</name>
    <name evidence="2" type="ORF">WHOF_00836C</name>
</gene>